<feature type="domain" description="Glutamine amidotransferase type-2" evidence="11">
    <location>
        <begin position="2"/>
        <end position="217"/>
    </location>
</feature>
<protein>
    <recommendedName>
        <fullName evidence="4 10">Glutamine--fructose-6-phosphate aminotransferase [isomerizing]</fullName>
        <ecNumber evidence="3 10">2.6.1.16</ecNumber>
    </recommendedName>
    <alternativeName>
        <fullName evidence="10">D-fructose-6-phosphate amidotransferase</fullName>
    </alternativeName>
    <alternativeName>
        <fullName evidence="10">GFAT</fullName>
    </alternativeName>
    <alternativeName>
        <fullName evidence="10">Glucosamine-6-phosphate synthase</fullName>
    </alternativeName>
    <alternativeName>
        <fullName evidence="10">Hexosephosphate aminotransferase</fullName>
    </alternativeName>
    <alternativeName>
        <fullName evidence="10">L-glutamine--D-fructose-6-phosphate amidotransferase</fullName>
    </alternativeName>
</protein>
<dbReference type="GO" id="GO:0006487">
    <property type="term" value="P:protein N-linked glycosylation"/>
    <property type="evidence" value="ECO:0007669"/>
    <property type="project" value="TreeGrafter"/>
</dbReference>
<proteinExistence type="inferred from homology"/>
<dbReference type="SUPFAM" id="SSF53697">
    <property type="entry name" value="SIS domain"/>
    <property type="match status" value="1"/>
</dbReference>
<dbReference type="InterPro" id="IPR046348">
    <property type="entry name" value="SIS_dom_sf"/>
</dbReference>
<dbReference type="Gene3D" id="3.60.20.10">
    <property type="entry name" value="Glutamine Phosphoribosylpyrophosphate, subunit 1, domain 1"/>
    <property type="match status" value="1"/>
</dbReference>
<comment type="subunit">
    <text evidence="10">Homodimer.</text>
</comment>
<dbReference type="GO" id="GO:0006047">
    <property type="term" value="P:UDP-N-acetylglucosamine metabolic process"/>
    <property type="evidence" value="ECO:0007669"/>
    <property type="project" value="TreeGrafter"/>
</dbReference>
<evidence type="ECO:0000259" key="11">
    <source>
        <dbReference type="PROSITE" id="PS51278"/>
    </source>
</evidence>
<keyword evidence="5 10" id="KW-0963">Cytoplasm</keyword>
<keyword evidence="7 10" id="KW-0808">Transferase</keyword>
<dbReference type="InterPro" id="IPR005855">
    <property type="entry name" value="GFAT"/>
</dbReference>
<name>A0A150WP78_BDEBC</name>
<feature type="initiator methionine" description="Removed" evidence="10">
    <location>
        <position position="1"/>
    </location>
</feature>
<dbReference type="GO" id="GO:0004360">
    <property type="term" value="F:glutamine-fructose-6-phosphate transaminase (isomerizing) activity"/>
    <property type="evidence" value="ECO:0007669"/>
    <property type="project" value="UniProtKB-UniRule"/>
</dbReference>
<comment type="function">
    <text evidence="10">Catalyzes the first step in hexosamine metabolism, converting fructose-6P into glucosamine-6P using glutamine as a nitrogen source.</text>
</comment>
<comment type="catalytic activity">
    <reaction evidence="1 10">
        <text>D-fructose 6-phosphate + L-glutamine = D-glucosamine 6-phosphate + L-glutamate</text>
        <dbReference type="Rhea" id="RHEA:13237"/>
        <dbReference type="ChEBI" id="CHEBI:29985"/>
        <dbReference type="ChEBI" id="CHEBI:58359"/>
        <dbReference type="ChEBI" id="CHEBI:58725"/>
        <dbReference type="ChEBI" id="CHEBI:61527"/>
        <dbReference type="EC" id="2.6.1.16"/>
    </reaction>
</comment>
<dbReference type="InterPro" id="IPR017932">
    <property type="entry name" value="GATase_2_dom"/>
</dbReference>
<evidence type="ECO:0000256" key="2">
    <source>
        <dbReference type="ARBA" id="ARBA00004496"/>
    </source>
</evidence>
<dbReference type="GO" id="GO:0097367">
    <property type="term" value="F:carbohydrate derivative binding"/>
    <property type="evidence" value="ECO:0007669"/>
    <property type="project" value="InterPro"/>
</dbReference>
<evidence type="ECO:0000313" key="13">
    <source>
        <dbReference type="EMBL" id="KYG66230.1"/>
    </source>
</evidence>
<dbReference type="Proteomes" id="UP000075320">
    <property type="component" value="Unassembled WGS sequence"/>
</dbReference>
<dbReference type="CDD" id="cd05008">
    <property type="entry name" value="SIS_GlmS_GlmD_1"/>
    <property type="match status" value="1"/>
</dbReference>
<dbReference type="SUPFAM" id="SSF56235">
    <property type="entry name" value="N-terminal nucleophile aminohydrolases (Ntn hydrolases)"/>
    <property type="match status" value="1"/>
</dbReference>
<dbReference type="OrthoDB" id="5287359at2"/>
<feature type="active site" description="For Fru-6P isomerization activity" evidence="10">
    <location>
        <position position="623"/>
    </location>
</feature>
<dbReference type="Pfam" id="PF13522">
    <property type="entry name" value="GATase_6"/>
    <property type="match status" value="1"/>
</dbReference>
<dbReference type="FunFam" id="3.40.50.10490:FF:000001">
    <property type="entry name" value="Glutamine--fructose-6-phosphate aminotransferase [isomerizing]"/>
    <property type="match status" value="1"/>
</dbReference>
<comment type="subcellular location">
    <subcellularLocation>
        <location evidence="2 10">Cytoplasm</location>
    </subcellularLocation>
</comment>
<dbReference type="Gene3D" id="3.40.50.10490">
    <property type="entry name" value="Glucose-6-phosphate isomerase like protein, domain 1"/>
    <property type="match status" value="2"/>
</dbReference>
<dbReference type="PANTHER" id="PTHR10937">
    <property type="entry name" value="GLUCOSAMINE--FRUCTOSE-6-PHOSPHATE AMINOTRANSFERASE, ISOMERIZING"/>
    <property type="match status" value="1"/>
</dbReference>
<feature type="domain" description="SIS" evidence="12">
    <location>
        <begin position="477"/>
        <end position="618"/>
    </location>
</feature>
<dbReference type="InterPro" id="IPR035466">
    <property type="entry name" value="GlmS/AgaS_SIS"/>
</dbReference>
<feature type="active site" description="Nucleophile; for GATase activity" evidence="10">
    <location>
        <position position="2"/>
    </location>
</feature>
<evidence type="ECO:0000256" key="5">
    <source>
        <dbReference type="ARBA" id="ARBA00022490"/>
    </source>
</evidence>
<evidence type="ECO:0000256" key="6">
    <source>
        <dbReference type="ARBA" id="ARBA00022576"/>
    </source>
</evidence>
<dbReference type="CDD" id="cd05009">
    <property type="entry name" value="SIS_GlmS_GlmD_2"/>
    <property type="match status" value="1"/>
</dbReference>
<dbReference type="FunFam" id="3.40.50.10490:FF:000002">
    <property type="entry name" value="Glutamine--fructose-6-phosphate aminotransferase [isomerizing]"/>
    <property type="match status" value="1"/>
</dbReference>
<dbReference type="GO" id="GO:0005975">
    <property type="term" value="P:carbohydrate metabolic process"/>
    <property type="evidence" value="ECO:0007669"/>
    <property type="project" value="UniProtKB-UniRule"/>
</dbReference>
<evidence type="ECO:0000256" key="10">
    <source>
        <dbReference type="HAMAP-Rule" id="MF_00164"/>
    </source>
</evidence>
<dbReference type="FunFam" id="3.60.20.10:FF:000006">
    <property type="entry name" value="Glutamine--fructose-6-phosphate aminotransferase [isomerizing]"/>
    <property type="match status" value="1"/>
</dbReference>
<evidence type="ECO:0000256" key="1">
    <source>
        <dbReference type="ARBA" id="ARBA00001031"/>
    </source>
</evidence>
<dbReference type="EMBL" id="LUKE01000001">
    <property type="protein sequence ID" value="KYG66230.1"/>
    <property type="molecule type" value="Genomic_DNA"/>
</dbReference>
<dbReference type="GO" id="GO:0006002">
    <property type="term" value="P:fructose 6-phosphate metabolic process"/>
    <property type="evidence" value="ECO:0007669"/>
    <property type="project" value="TreeGrafter"/>
</dbReference>
<evidence type="ECO:0000256" key="3">
    <source>
        <dbReference type="ARBA" id="ARBA00012916"/>
    </source>
</evidence>
<evidence type="ECO:0000256" key="7">
    <source>
        <dbReference type="ARBA" id="ARBA00022679"/>
    </source>
</evidence>
<keyword evidence="6 10" id="KW-0032">Aminotransferase</keyword>
<accession>A0A150WP78</accession>
<evidence type="ECO:0000313" key="14">
    <source>
        <dbReference type="Proteomes" id="UP000075320"/>
    </source>
</evidence>
<dbReference type="InterPro" id="IPR001347">
    <property type="entry name" value="SIS_dom"/>
</dbReference>
<dbReference type="GO" id="GO:0046349">
    <property type="term" value="P:amino sugar biosynthetic process"/>
    <property type="evidence" value="ECO:0007669"/>
    <property type="project" value="UniProtKB-ARBA"/>
</dbReference>
<evidence type="ECO:0000256" key="8">
    <source>
        <dbReference type="ARBA" id="ARBA00022737"/>
    </source>
</evidence>
<dbReference type="NCBIfam" id="NF001484">
    <property type="entry name" value="PRK00331.1"/>
    <property type="match status" value="1"/>
</dbReference>
<organism evidence="13 14">
    <name type="scientific">Bdellovibrio bacteriovorus</name>
    <dbReference type="NCBI Taxonomy" id="959"/>
    <lineage>
        <taxon>Bacteria</taxon>
        <taxon>Pseudomonadati</taxon>
        <taxon>Bdellovibrionota</taxon>
        <taxon>Bdellovibrionia</taxon>
        <taxon>Bdellovibrionales</taxon>
        <taxon>Pseudobdellovibrionaceae</taxon>
        <taxon>Bdellovibrio</taxon>
    </lineage>
</organism>
<dbReference type="InterPro" id="IPR047084">
    <property type="entry name" value="GFAT_N"/>
</dbReference>
<keyword evidence="9" id="KW-0315">Glutamine amidotransferase</keyword>
<sequence>MCGIVGYLGPKNPKDIIVSGLKKLEYRGYDSAGVAILDQGKTKRVRAQGKLKALEDKLQHEKFDGHIGIGHTRWATHGKPSERNAHPHQVRGINLVHNGIIENYLDIREELLAQGADITSDTDSELVAHLIANEVDQTKDLFKAVENTLDKLRGAFSILVMWEQEPDRLVAFKDGPPLVVGLGEKEVFVASDVQALIQYTKKFVYLEDREVASIKGSDVQFFSANGFPIQKKIVELNWNPEMVEKQGYAHYMLKEIYEQPRAVAAAIEPHVNPETFTVALKNIGFGGQPVQKLEELDSKTDWAKTQEVFKGIERVFIIACGTSNYAGMVGKYLIEQLAKVPVEVDIASEFRYRNPVIPPKTLVLTISQSGETADTLAAIRMAKEMGATTLSICNVRNSTIDREAHGHLYMNSGPEIGVASTKAFTSTMAVLNCLAIAMGRSRGVMNEANEKDLVRSLLAVPSQMEGVLAYDKYFEEAASKLKLFRGFLYMGRGTSYPIAMEGALKLKELAYMHAEGYAAGEMKHGPLALIDERMAIVMVAPTDHLYEKTISNLEEARARGGKVISIGTGDNEKLRSISEYYLAIPQAHWTVSAILTVIPLQLMSYHLASNLGYDVDQPRNLAKSVTVE</sequence>
<evidence type="ECO:0000256" key="9">
    <source>
        <dbReference type="ARBA" id="ARBA00022962"/>
    </source>
</evidence>
<dbReference type="PANTHER" id="PTHR10937:SF0">
    <property type="entry name" value="GLUTAMINE--FRUCTOSE-6-PHOSPHATE TRANSAMINASE (ISOMERIZING)"/>
    <property type="match status" value="1"/>
</dbReference>
<dbReference type="RefSeq" id="WP_061833796.1">
    <property type="nucleotide sequence ID" value="NZ_LUKE01000001.1"/>
</dbReference>
<feature type="domain" description="SIS" evidence="12">
    <location>
        <begin position="305"/>
        <end position="444"/>
    </location>
</feature>
<comment type="caution">
    <text evidence="13">The sequence shown here is derived from an EMBL/GenBank/DDBJ whole genome shotgun (WGS) entry which is preliminary data.</text>
</comment>
<dbReference type="AlphaFoldDB" id="A0A150WP78"/>
<keyword evidence="14" id="KW-1185">Reference proteome</keyword>
<keyword evidence="8" id="KW-0677">Repeat</keyword>
<dbReference type="NCBIfam" id="TIGR01135">
    <property type="entry name" value="glmS"/>
    <property type="match status" value="1"/>
</dbReference>
<dbReference type="CDD" id="cd00714">
    <property type="entry name" value="GFAT"/>
    <property type="match status" value="1"/>
</dbReference>
<evidence type="ECO:0000256" key="4">
    <source>
        <dbReference type="ARBA" id="ARBA00016090"/>
    </source>
</evidence>
<gene>
    <name evidence="10" type="primary">glmS</name>
    <name evidence="13" type="ORF">AZI86_03995</name>
</gene>
<evidence type="ECO:0000259" key="12">
    <source>
        <dbReference type="PROSITE" id="PS51464"/>
    </source>
</evidence>
<dbReference type="PROSITE" id="PS51278">
    <property type="entry name" value="GATASE_TYPE_2"/>
    <property type="match status" value="1"/>
</dbReference>
<dbReference type="EC" id="2.6.1.16" evidence="3 10"/>
<dbReference type="HAMAP" id="MF_00164">
    <property type="entry name" value="GlmS"/>
    <property type="match status" value="1"/>
</dbReference>
<dbReference type="Pfam" id="PF01380">
    <property type="entry name" value="SIS"/>
    <property type="match status" value="2"/>
</dbReference>
<reference evidence="13 14" key="1">
    <citation type="submission" date="2016-03" db="EMBL/GenBank/DDBJ databases">
        <authorList>
            <person name="Ploux O."/>
        </authorList>
    </citation>
    <scope>NUCLEOTIDE SEQUENCE [LARGE SCALE GENOMIC DNA]</scope>
    <source>
        <strain evidence="13 14">R0</strain>
    </source>
</reference>
<dbReference type="GO" id="GO:0005829">
    <property type="term" value="C:cytosol"/>
    <property type="evidence" value="ECO:0007669"/>
    <property type="project" value="TreeGrafter"/>
</dbReference>
<dbReference type="InterPro" id="IPR029055">
    <property type="entry name" value="Ntn_hydrolases_N"/>
</dbReference>
<dbReference type="PROSITE" id="PS51464">
    <property type="entry name" value="SIS"/>
    <property type="match status" value="2"/>
</dbReference>
<dbReference type="InterPro" id="IPR035490">
    <property type="entry name" value="GlmS/FrlB_SIS"/>
</dbReference>